<proteinExistence type="predicted"/>
<organism evidence="1 2">
    <name type="scientific">Pseudocercospora eumusae</name>
    <dbReference type="NCBI Taxonomy" id="321146"/>
    <lineage>
        <taxon>Eukaryota</taxon>
        <taxon>Fungi</taxon>
        <taxon>Dikarya</taxon>
        <taxon>Ascomycota</taxon>
        <taxon>Pezizomycotina</taxon>
        <taxon>Dothideomycetes</taxon>
        <taxon>Dothideomycetidae</taxon>
        <taxon>Mycosphaerellales</taxon>
        <taxon>Mycosphaerellaceae</taxon>
        <taxon>Pseudocercospora</taxon>
    </lineage>
</organism>
<evidence type="ECO:0000313" key="2">
    <source>
        <dbReference type="Proteomes" id="UP000070133"/>
    </source>
</evidence>
<protein>
    <recommendedName>
        <fullName evidence="3">SnoaL-like domain-containing protein</fullName>
    </recommendedName>
</protein>
<keyword evidence="2" id="KW-1185">Reference proteome</keyword>
<comment type="caution">
    <text evidence="1">The sequence shown here is derived from an EMBL/GenBank/DDBJ whole genome shotgun (WGS) entry which is preliminary data.</text>
</comment>
<dbReference type="OrthoDB" id="3641189at2759"/>
<evidence type="ECO:0008006" key="3">
    <source>
        <dbReference type="Google" id="ProtNLM"/>
    </source>
</evidence>
<sequence>MSQRPPAPCLLLPPLKIAFALPPPRHPSSMLQHHSPLAVPRDSHPLDSPFCGPEQADVSPYNPSSAAPYLENICSGFIKAINQRHLYPESPAWADHCHPDFKADHDCPVRKKKIVMNLEEWLRTKRDMIAGDCPEYRIEIPEQSTTIYQKEGAAEVVLVIKSLGLIEGVVAQDVGVFEFKYARGQWMAVEYRGLRGLNDGLSVYGASEKGGA</sequence>
<gene>
    <name evidence="1" type="ORF">AC578_3006</name>
</gene>
<dbReference type="AlphaFoldDB" id="A0A139H1Y1"/>
<dbReference type="Proteomes" id="UP000070133">
    <property type="component" value="Unassembled WGS sequence"/>
</dbReference>
<reference evidence="1 2" key="1">
    <citation type="submission" date="2015-07" db="EMBL/GenBank/DDBJ databases">
        <title>Comparative genomics of the Sigatoka disease complex on banana suggests a link between parallel evolutionary changes in Pseudocercospora fijiensis and Pseudocercospora eumusae and increased virulence on the banana host.</title>
        <authorList>
            <person name="Chang T.-C."/>
            <person name="Salvucci A."/>
            <person name="Crous P.W."/>
            <person name="Stergiopoulos I."/>
        </authorList>
    </citation>
    <scope>NUCLEOTIDE SEQUENCE [LARGE SCALE GENOMIC DNA]</scope>
    <source>
        <strain evidence="1 2">CBS 114824</strain>
    </source>
</reference>
<name>A0A139H1Y1_9PEZI</name>
<accession>A0A139H1Y1</accession>
<dbReference type="EMBL" id="LFZN01000175">
    <property type="protein sequence ID" value="KXS96421.1"/>
    <property type="molecule type" value="Genomic_DNA"/>
</dbReference>
<evidence type="ECO:0000313" key="1">
    <source>
        <dbReference type="EMBL" id="KXS96421.1"/>
    </source>
</evidence>